<dbReference type="InterPro" id="IPR002180">
    <property type="entry name" value="LS/RS"/>
</dbReference>
<dbReference type="InterPro" id="IPR036467">
    <property type="entry name" value="LS/RS_sf"/>
</dbReference>
<dbReference type="GO" id="GO:0009349">
    <property type="term" value="C:riboflavin synthase complex"/>
    <property type="evidence" value="ECO:0007669"/>
    <property type="project" value="UniProtKB-UniRule"/>
</dbReference>
<feature type="binding site" evidence="7">
    <location>
        <position position="123"/>
    </location>
    <ligand>
        <name>5-amino-6-(D-ribitylamino)uracil</name>
        <dbReference type="ChEBI" id="CHEBI:15934"/>
    </ligand>
</feature>
<feature type="binding site" evidence="7">
    <location>
        <position position="31"/>
    </location>
    <ligand>
        <name>5-amino-6-(D-ribitylamino)uracil</name>
        <dbReference type="ChEBI" id="CHEBI:15934"/>
    </ligand>
</feature>
<dbReference type="EC" id="2.5.1.78" evidence="3 7"/>
<dbReference type="PANTHER" id="PTHR21058">
    <property type="entry name" value="6,7-DIMETHYL-8-RIBITYLLUMAZINE SYNTHASE DMRL SYNTHASE LUMAZINE SYNTHASE"/>
    <property type="match status" value="1"/>
</dbReference>
<dbReference type="EMBL" id="UARG01000017">
    <property type="protein sequence ID" value="SQA77615.1"/>
    <property type="molecule type" value="Genomic_DNA"/>
</dbReference>
<evidence type="ECO:0000256" key="1">
    <source>
        <dbReference type="ARBA" id="ARBA00004917"/>
    </source>
</evidence>
<reference evidence="8 9" key="1">
    <citation type="submission" date="2018-06" db="EMBL/GenBank/DDBJ databases">
        <authorList>
            <consortium name="Pathogen Informatics"/>
            <person name="Doyle S."/>
        </authorList>
    </citation>
    <scope>NUCLEOTIDE SEQUENCE [LARGE SCALE GENOMIC DNA]</scope>
    <source>
        <strain evidence="8 9">NCTC11546</strain>
    </source>
</reference>
<name>A0A2X2RTL7_CAPOC</name>
<comment type="function">
    <text evidence="7">Catalyzes the formation of 6,7-dimethyl-8-ribityllumazine by condensation of 5-amino-6-(D-ribitylamino)uracil with 3,4-dihydroxy-2-butanone 4-phosphate. This is the penultimate step in the biosynthesis of riboflavin.</text>
</comment>
<evidence type="ECO:0000256" key="3">
    <source>
        <dbReference type="ARBA" id="ARBA00012664"/>
    </source>
</evidence>
<evidence type="ECO:0000256" key="5">
    <source>
        <dbReference type="ARBA" id="ARBA00022679"/>
    </source>
</evidence>
<organism evidence="8 9">
    <name type="scientific">Capnocytophaga ochracea</name>
    <dbReference type="NCBI Taxonomy" id="1018"/>
    <lineage>
        <taxon>Bacteria</taxon>
        <taxon>Pseudomonadati</taxon>
        <taxon>Bacteroidota</taxon>
        <taxon>Flavobacteriia</taxon>
        <taxon>Flavobacteriales</taxon>
        <taxon>Flavobacteriaceae</taxon>
        <taxon>Capnocytophaga</taxon>
    </lineage>
</organism>
<dbReference type="NCBIfam" id="TIGR00114">
    <property type="entry name" value="lumazine-synth"/>
    <property type="match status" value="1"/>
</dbReference>
<feature type="active site" description="Proton donor" evidence="7">
    <location>
        <position position="97"/>
    </location>
</feature>
<dbReference type="SUPFAM" id="SSF52121">
    <property type="entry name" value="Lumazine synthase"/>
    <property type="match status" value="1"/>
</dbReference>
<dbReference type="Proteomes" id="UP000249891">
    <property type="component" value="Unassembled WGS sequence"/>
</dbReference>
<dbReference type="GO" id="GO:0009231">
    <property type="term" value="P:riboflavin biosynthetic process"/>
    <property type="evidence" value="ECO:0007669"/>
    <property type="project" value="UniProtKB-UniRule"/>
</dbReference>
<proteinExistence type="inferred from homology"/>
<evidence type="ECO:0000256" key="4">
    <source>
        <dbReference type="ARBA" id="ARBA00022619"/>
    </source>
</evidence>
<comment type="catalytic activity">
    <reaction evidence="6 7">
        <text>(2S)-2-hydroxy-3-oxobutyl phosphate + 5-amino-6-(D-ribitylamino)uracil = 6,7-dimethyl-8-(1-D-ribityl)lumazine + phosphate + 2 H2O + H(+)</text>
        <dbReference type="Rhea" id="RHEA:26152"/>
        <dbReference type="ChEBI" id="CHEBI:15377"/>
        <dbReference type="ChEBI" id="CHEBI:15378"/>
        <dbReference type="ChEBI" id="CHEBI:15934"/>
        <dbReference type="ChEBI" id="CHEBI:43474"/>
        <dbReference type="ChEBI" id="CHEBI:58201"/>
        <dbReference type="ChEBI" id="CHEBI:58830"/>
        <dbReference type="EC" id="2.5.1.78"/>
    </reaction>
</comment>
<dbReference type="CDD" id="cd09209">
    <property type="entry name" value="Lumazine_synthase-I"/>
    <property type="match status" value="1"/>
</dbReference>
<evidence type="ECO:0000256" key="6">
    <source>
        <dbReference type="ARBA" id="ARBA00048785"/>
    </source>
</evidence>
<dbReference type="GO" id="GO:0005829">
    <property type="term" value="C:cytosol"/>
    <property type="evidence" value="ECO:0007669"/>
    <property type="project" value="TreeGrafter"/>
</dbReference>
<feature type="binding site" evidence="7">
    <location>
        <begin position="65"/>
        <end position="67"/>
    </location>
    <ligand>
        <name>5-amino-6-(D-ribitylamino)uracil</name>
        <dbReference type="ChEBI" id="CHEBI:15934"/>
    </ligand>
</feature>
<dbReference type="UniPathway" id="UPA00275">
    <property type="reaction ID" value="UER00404"/>
</dbReference>
<feature type="binding site" evidence="7">
    <location>
        <begin position="89"/>
        <end position="91"/>
    </location>
    <ligand>
        <name>5-amino-6-(D-ribitylamino)uracil</name>
        <dbReference type="ChEBI" id="CHEBI:15934"/>
    </ligand>
</feature>
<evidence type="ECO:0000256" key="7">
    <source>
        <dbReference type="HAMAP-Rule" id="MF_00178"/>
    </source>
</evidence>
<dbReference type="GO" id="GO:0000906">
    <property type="term" value="F:6,7-dimethyl-8-ribityllumazine synthase activity"/>
    <property type="evidence" value="ECO:0007669"/>
    <property type="project" value="UniProtKB-UniRule"/>
</dbReference>
<feature type="binding site" evidence="7">
    <location>
        <begin position="94"/>
        <end position="95"/>
    </location>
    <ligand>
        <name>(2S)-2-hydroxy-3-oxobutyl phosphate</name>
        <dbReference type="ChEBI" id="CHEBI:58830"/>
    </ligand>
</feature>
<comment type="pathway">
    <text evidence="1 7">Cofactor biosynthesis; riboflavin biosynthesis; riboflavin from 2-hydroxy-3-oxobutyl phosphate and 5-amino-6-(D-ribitylamino)uracil: step 1/2.</text>
</comment>
<evidence type="ECO:0000256" key="2">
    <source>
        <dbReference type="ARBA" id="ARBA00007424"/>
    </source>
</evidence>
<dbReference type="HAMAP" id="MF_00178">
    <property type="entry name" value="Lumazine_synth"/>
    <property type="match status" value="1"/>
</dbReference>
<keyword evidence="4 7" id="KW-0686">Riboflavin biosynthesis</keyword>
<dbReference type="Gene3D" id="3.40.50.960">
    <property type="entry name" value="Lumazine/riboflavin synthase"/>
    <property type="match status" value="1"/>
</dbReference>
<dbReference type="AlphaFoldDB" id="A0A2X2RTL7"/>
<evidence type="ECO:0000313" key="8">
    <source>
        <dbReference type="EMBL" id="SQA77615.1"/>
    </source>
</evidence>
<dbReference type="Pfam" id="PF00885">
    <property type="entry name" value="DMRL_synthase"/>
    <property type="match status" value="1"/>
</dbReference>
<dbReference type="RefSeq" id="WP_128091047.1">
    <property type="nucleotide sequence ID" value="NZ_UARG01000017.1"/>
</dbReference>
<sequence>MATENKNLSQYDKKIIPNAESLRFGIITSQWNEQVTYGMRNGTIETLKDCGAIDDNILLWEVPGSFELVHAAKRMLDTTEVDAIIVIGCVIQGETRHFDFVCQGVTQGIAQLNAEQSKVPIIFCVLTDNTFQQSLDRSGGKLGNKGVEAAITAIKMAVLGK</sequence>
<evidence type="ECO:0000313" key="9">
    <source>
        <dbReference type="Proteomes" id="UP000249891"/>
    </source>
</evidence>
<accession>A0A2X2RTL7</accession>
<dbReference type="PANTHER" id="PTHR21058:SF0">
    <property type="entry name" value="6,7-DIMETHYL-8-RIBITYLLUMAZINE SYNTHASE"/>
    <property type="match status" value="1"/>
</dbReference>
<comment type="similarity">
    <text evidence="2 7">Belongs to the DMRL synthase family.</text>
</comment>
<dbReference type="InterPro" id="IPR034964">
    <property type="entry name" value="LS"/>
</dbReference>
<keyword evidence="5 7" id="KW-0808">Transferase</keyword>
<gene>
    <name evidence="7 8" type="primary">ribH</name>
    <name evidence="8" type="ORF">NCTC11546_00829</name>
</gene>
<feature type="binding site" evidence="7">
    <location>
        <position position="137"/>
    </location>
    <ligand>
        <name>(2S)-2-hydroxy-3-oxobutyl phosphate</name>
        <dbReference type="ChEBI" id="CHEBI:58830"/>
    </ligand>
</feature>
<protein>
    <recommendedName>
        <fullName evidence="3 7">6,7-dimethyl-8-ribityllumazine synthase</fullName>
        <shortName evidence="7">DMRL synthase</shortName>
        <shortName evidence="7">LS</shortName>
        <shortName evidence="7">Lumazine synthase</shortName>
        <ecNumber evidence="3 7">2.5.1.78</ecNumber>
    </recommendedName>
</protein>